<dbReference type="GO" id="GO:0006351">
    <property type="term" value="P:DNA-templated transcription"/>
    <property type="evidence" value="ECO:0007669"/>
    <property type="project" value="InterPro"/>
</dbReference>
<dbReference type="GO" id="GO:0005634">
    <property type="term" value="C:nucleus"/>
    <property type="evidence" value="ECO:0007669"/>
    <property type="project" value="UniProtKB-SubCell"/>
</dbReference>
<feature type="compositionally biased region" description="Low complexity" evidence="4">
    <location>
        <begin position="911"/>
        <end position="929"/>
    </location>
</feature>
<protein>
    <recommendedName>
        <fullName evidence="5">Zn(2)-C6 fungal-type domain-containing protein</fullName>
    </recommendedName>
</protein>
<feature type="compositionally biased region" description="Polar residues" evidence="4">
    <location>
        <begin position="16"/>
        <end position="26"/>
    </location>
</feature>
<accession>A0A316Z5W6</accession>
<dbReference type="PANTHER" id="PTHR31001">
    <property type="entry name" value="UNCHARACTERIZED TRANSCRIPTIONAL REGULATORY PROTEIN"/>
    <property type="match status" value="1"/>
</dbReference>
<dbReference type="GO" id="GO:0008270">
    <property type="term" value="F:zinc ion binding"/>
    <property type="evidence" value="ECO:0007669"/>
    <property type="project" value="InterPro"/>
</dbReference>
<dbReference type="PANTHER" id="PTHR31001:SF76">
    <property type="entry name" value="ZN(2)-C6 FUNGAL-TYPE DOMAIN-CONTAINING PROTEIN"/>
    <property type="match status" value="1"/>
</dbReference>
<feature type="compositionally biased region" description="Basic residues" evidence="4">
    <location>
        <begin position="930"/>
        <end position="940"/>
    </location>
</feature>
<dbReference type="InterPro" id="IPR050613">
    <property type="entry name" value="Sec_Metabolite_Reg"/>
</dbReference>
<dbReference type="Gene3D" id="4.10.240.10">
    <property type="entry name" value="Zn(2)-C6 fungal-type DNA-binding domain"/>
    <property type="match status" value="1"/>
</dbReference>
<evidence type="ECO:0000313" key="6">
    <source>
        <dbReference type="EMBL" id="PWN97177.1"/>
    </source>
</evidence>
<dbReference type="RefSeq" id="XP_025597456.1">
    <property type="nucleotide sequence ID" value="XM_025745359.1"/>
</dbReference>
<dbReference type="Pfam" id="PF04082">
    <property type="entry name" value="Fungal_trans"/>
    <property type="match status" value="1"/>
</dbReference>
<dbReference type="InterPro" id="IPR007219">
    <property type="entry name" value="XnlR_reg_dom"/>
</dbReference>
<reference evidence="6 7" key="1">
    <citation type="journal article" date="2018" name="Mol. Biol. Evol.">
        <title>Broad Genomic Sampling Reveals a Smut Pathogenic Ancestry of the Fungal Clade Ustilaginomycotina.</title>
        <authorList>
            <person name="Kijpornyongpan T."/>
            <person name="Mondo S.J."/>
            <person name="Barry K."/>
            <person name="Sandor L."/>
            <person name="Lee J."/>
            <person name="Lipzen A."/>
            <person name="Pangilinan J."/>
            <person name="LaButti K."/>
            <person name="Hainaut M."/>
            <person name="Henrissat B."/>
            <person name="Grigoriev I.V."/>
            <person name="Spatafora J.W."/>
            <person name="Aime M.C."/>
        </authorList>
    </citation>
    <scope>NUCLEOTIDE SEQUENCE [LARGE SCALE GENOMIC DNA]</scope>
    <source>
        <strain evidence="6 7">MCA 4186</strain>
    </source>
</reference>
<dbReference type="GO" id="GO:0000981">
    <property type="term" value="F:DNA-binding transcription factor activity, RNA polymerase II-specific"/>
    <property type="evidence" value="ECO:0007669"/>
    <property type="project" value="InterPro"/>
</dbReference>
<sequence>MAPPPPPSPAGPGRTHSYSISSNASRPSLGGGGGELASAFGPAGGSARPASPHVGRTTRAEGSQSPNASPSGVTPPGGPGENGRRPGNERRDTGGGTPAPGGKDEPKGRMLSCTECKRRKIKCDRECPCGPCILRNDEARCKQVIRWEAGCSLSEFQTLQTRVKELEQRMDTYERSGPPLALPPPGGAVSANAALQAAQQAGQAPRREGADDDAVMMLEDYAMGNRINTTHAAARLGANGAKNPGLDAVLGDAGPAEGAVSQRSADPAIDVAYRFLQLCPEAGVVRLMWTYYFDHLDWYTRCLHRHAFEEEAERVLKLSPEQAARDVRPAFLCVFFMVQCLALHLCGPEDVRSWGMDRPQAAQLCDAMFAGSQQLLWASDFIGSHQVEHLQSVILMSVYAYNLDDSDAAYALVGASIKIAQNLRLNRLDDARTAAAGRARALGTSGTGKATLDREIGRRVWWHLCWLDYSHALAHGGAYSIHPAHNLTAEPPNINDEALTLLGDGPVVPQPINEYTTMSFTIWRLRFLALYRETIDLHNQPRGPTYNQVLDMDKKLSCLLSSLPQYYHLKIDDPDSWSHGDSNRDLELLSIQLTAHNRLLRLHRPHLIRGLTNNKDQTNLSARRCIDASQAILTILRHAKVCCPMLLKVWINVYYGFGAAVVVFLALCYESDQHSRSAEEKRSAVREMADICSTASHLSAGAKNTGNLLRGLLDAELELRRAPGTKAKGKRKRGAAGAEDVGPFERLVSRVLVDATTSSHATSLSALQREPSAGGLSFEPPHKRHSTSFARSTGGGDEPLSAGGPAYLGGGNGQPHSPWGGSNASSTGGRGPSAGGWASYAPGLGGGRGSSMPGQTPPLAGNLAGQGLTSLLDEDVFSGIFMEPGSQAPSEWGINDWEKALESFVPAGVSSASSVSSQSAGGPSQPQHVQHQHQHQHPQHQQHAQHQQHGQHQGPPGSSHGPPGSSHGPPGSSHGAPQQQQQQQPQPSYGHGAPSGPSPASAHFSPHYSPPMQHQR</sequence>
<keyword evidence="3" id="KW-0539">Nucleus</keyword>
<feature type="domain" description="Zn(2)-C6 fungal-type" evidence="5">
    <location>
        <begin position="112"/>
        <end position="141"/>
    </location>
</feature>
<dbReference type="AlphaFoldDB" id="A0A316Z5W6"/>
<dbReference type="STRING" id="58919.A0A316Z5W6"/>
<dbReference type="PROSITE" id="PS50048">
    <property type="entry name" value="ZN2_CY6_FUNGAL_2"/>
    <property type="match status" value="1"/>
</dbReference>
<evidence type="ECO:0000256" key="4">
    <source>
        <dbReference type="SAM" id="MobiDB-lite"/>
    </source>
</evidence>
<dbReference type="InterPro" id="IPR036864">
    <property type="entry name" value="Zn2-C6_fun-type_DNA-bd_sf"/>
</dbReference>
<dbReference type="EMBL" id="KZ819296">
    <property type="protein sequence ID" value="PWN97177.1"/>
    <property type="molecule type" value="Genomic_DNA"/>
</dbReference>
<dbReference type="CDD" id="cd00067">
    <property type="entry name" value="GAL4"/>
    <property type="match status" value="1"/>
</dbReference>
<feature type="region of interest" description="Disordered" evidence="4">
    <location>
        <begin position="758"/>
        <end position="864"/>
    </location>
</feature>
<proteinExistence type="predicted"/>
<feature type="compositionally biased region" description="Basic and acidic residues" evidence="4">
    <location>
        <begin position="82"/>
        <end position="93"/>
    </location>
</feature>
<evidence type="ECO:0000256" key="3">
    <source>
        <dbReference type="ARBA" id="ARBA00023242"/>
    </source>
</evidence>
<gene>
    <name evidence="6" type="ORF">FA09DRAFT_361458</name>
</gene>
<feature type="compositionally biased region" description="Low complexity" evidence="4">
    <location>
        <begin position="941"/>
        <end position="992"/>
    </location>
</feature>
<dbReference type="SMART" id="SM00906">
    <property type="entry name" value="Fungal_trans"/>
    <property type="match status" value="1"/>
</dbReference>
<keyword evidence="7" id="KW-1185">Reference proteome</keyword>
<name>A0A316Z5W6_9BASI</name>
<feature type="compositionally biased region" description="Low complexity" evidence="4">
    <location>
        <begin position="758"/>
        <end position="767"/>
    </location>
</feature>
<keyword evidence="2" id="KW-0479">Metal-binding</keyword>
<dbReference type="SUPFAM" id="SSF57701">
    <property type="entry name" value="Zn2/Cys6 DNA-binding domain"/>
    <property type="match status" value="1"/>
</dbReference>
<dbReference type="GO" id="GO:0003677">
    <property type="term" value="F:DNA binding"/>
    <property type="evidence" value="ECO:0007669"/>
    <property type="project" value="InterPro"/>
</dbReference>
<evidence type="ECO:0000259" key="5">
    <source>
        <dbReference type="PROSITE" id="PS50048"/>
    </source>
</evidence>
<organism evidence="6 7">
    <name type="scientific">Tilletiopsis washingtonensis</name>
    <dbReference type="NCBI Taxonomy" id="58919"/>
    <lineage>
        <taxon>Eukaryota</taxon>
        <taxon>Fungi</taxon>
        <taxon>Dikarya</taxon>
        <taxon>Basidiomycota</taxon>
        <taxon>Ustilaginomycotina</taxon>
        <taxon>Exobasidiomycetes</taxon>
        <taxon>Entylomatales</taxon>
        <taxon>Entylomatales incertae sedis</taxon>
        <taxon>Tilletiopsis</taxon>
    </lineage>
</organism>
<feature type="region of interest" description="Disordered" evidence="4">
    <location>
        <begin position="911"/>
        <end position="1016"/>
    </location>
</feature>
<comment type="subcellular location">
    <subcellularLocation>
        <location evidence="1">Nucleus</location>
    </subcellularLocation>
</comment>
<feature type="region of interest" description="Disordered" evidence="4">
    <location>
        <begin position="1"/>
        <end position="109"/>
    </location>
</feature>
<evidence type="ECO:0000256" key="2">
    <source>
        <dbReference type="ARBA" id="ARBA00022723"/>
    </source>
</evidence>
<feature type="compositionally biased region" description="Pro residues" evidence="4">
    <location>
        <begin position="1"/>
        <end position="10"/>
    </location>
</feature>
<evidence type="ECO:0000313" key="7">
    <source>
        <dbReference type="Proteomes" id="UP000245946"/>
    </source>
</evidence>
<dbReference type="GeneID" id="37272903"/>
<dbReference type="InterPro" id="IPR001138">
    <property type="entry name" value="Zn2Cys6_DnaBD"/>
</dbReference>
<dbReference type="CDD" id="cd12148">
    <property type="entry name" value="fungal_TF_MHR"/>
    <property type="match status" value="1"/>
</dbReference>
<dbReference type="Proteomes" id="UP000245946">
    <property type="component" value="Unassembled WGS sequence"/>
</dbReference>
<dbReference type="PROSITE" id="PS00463">
    <property type="entry name" value="ZN2_CY6_FUNGAL_1"/>
    <property type="match status" value="1"/>
</dbReference>
<evidence type="ECO:0000256" key="1">
    <source>
        <dbReference type="ARBA" id="ARBA00004123"/>
    </source>
</evidence>
<dbReference type="OrthoDB" id="3364175at2759"/>